<evidence type="ECO:0000256" key="1">
    <source>
        <dbReference type="ARBA" id="ARBA00004141"/>
    </source>
</evidence>
<evidence type="ECO:0000256" key="4">
    <source>
        <dbReference type="ARBA" id="ARBA00022989"/>
    </source>
</evidence>
<feature type="transmembrane region" description="Helical" evidence="6">
    <location>
        <begin position="142"/>
        <end position="160"/>
    </location>
</feature>
<gene>
    <name evidence="7" type="ORF">M409DRAFT_65823</name>
</gene>
<dbReference type="OrthoDB" id="3257095at2759"/>
<feature type="transmembrane region" description="Helical" evidence="6">
    <location>
        <begin position="392"/>
        <end position="418"/>
    </location>
</feature>
<dbReference type="GO" id="GO:0022857">
    <property type="term" value="F:transmembrane transporter activity"/>
    <property type="evidence" value="ECO:0007669"/>
    <property type="project" value="InterPro"/>
</dbReference>
<evidence type="ECO:0000256" key="5">
    <source>
        <dbReference type="ARBA" id="ARBA00023136"/>
    </source>
</evidence>
<dbReference type="Gene3D" id="1.20.1740.10">
    <property type="entry name" value="Amino acid/polyamine transporter I"/>
    <property type="match status" value="1"/>
</dbReference>
<dbReference type="AlphaFoldDB" id="A0A6A6CKL7"/>
<evidence type="ECO:0000256" key="2">
    <source>
        <dbReference type="ARBA" id="ARBA00022448"/>
    </source>
</evidence>
<evidence type="ECO:0000256" key="6">
    <source>
        <dbReference type="SAM" id="Phobius"/>
    </source>
</evidence>
<reference evidence="7" key="1">
    <citation type="journal article" date="2020" name="Stud. Mycol.">
        <title>101 Dothideomycetes genomes: a test case for predicting lifestyles and emergence of pathogens.</title>
        <authorList>
            <person name="Haridas S."/>
            <person name="Albert R."/>
            <person name="Binder M."/>
            <person name="Bloem J."/>
            <person name="Labutti K."/>
            <person name="Salamov A."/>
            <person name="Andreopoulos B."/>
            <person name="Baker S."/>
            <person name="Barry K."/>
            <person name="Bills G."/>
            <person name="Bluhm B."/>
            <person name="Cannon C."/>
            <person name="Castanera R."/>
            <person name="Culley D."/>
            <person name="Daum C."/>
            <person name="Ezra D."/>
            <person name="Gonzalez J."/>
            <person name="Henrissat B."/>
            <person name="Kuo A."/>
            <person name="Liang C."/>
            <person name="Lipzen A."/>
            <person name="Lutzoni F."/>
            <person name="Magnuson J."/>
            <person name="Mondo S."/>
            <person name="Nolan M."/>
            <person name="Ohm R."/>
            <person name="Pangilinan J."/>
            <person name="Park H.-J."/>
            <person name="Ramirez L."/>
            <person name="Alfaro M."/>
            <person name="Sun H."/>
            <person name="Tritt A."/>
            <person name="Yoshinaga Y."/>
            <person name="Zwiers L.-H."/>
            <person name="Turgeon B."/>
            <person name="Goodwin S."/>
            <person name="Spatafora J."/>
            <person name="Crous P."/>
            <person name="Grigoriev I."/>
        </authorList>
    </citation>
    <scope>NUCLEOTIDE SEQUENCE</scope>
    <source>
        <strain evidence="7">ATCC 36951</strain>
    </source>
</reference>
<evidence type="ECO:0008006" key="9">
    <source>
        <dbReference type="Google" id="ProtNLM"/>
    </source>
</evidence>
<dbReference type="GO" id="GO:0016020">
    <property type="term" value="C:membrane"/>
    <property type="evidence" value="ECO:0007669"/>
    <property type="project" value="UniProtKB-SubCell"/>
</dbReference>
<sequence>MARVGRKQELKRQFSPLAMIGFSMVMAVTWQATLFVTTFSLPNGGPAGAVIMYLFTAVGLTFTSLSLAEMASIAPTAGGQYHWVSELAPPSIQKQLSFIIGWAANYAWQSFLSSATHGAVSIIQGLITLYHPEFLLTPWQQALVVILLVTIMAAVNVGLLDRLPDLEFIVLGVNTLAFIAFEVTMLVMGPRVSAAQVFQNFENFYNWPTMGGAVLAGLFAAISSLTYADSVAHMGEELENAAVWLPRTIILGGLLNYLFGFIMLLTFLFRAENIPQALQANPTTPFLAILENITGSKTADCIMGVYIAAFSRDGGVPFSTQLRKVTASGVPFNAIVVTWAFNVILALIVISPTIAFRIIGGLAETMVLSSYMMSICTVFCRRLKGPLPKAPFSLGLWGIPINICAVLFTLFSLIMAFFPTVPNPTLVSMNWSSVVYVGLAILPFVLYAAHQRHVYIPPVELVRDPDEVNIESERK</sequence>
<keyword evidence="3 6" id="KW-0812">Transmembrane</keyword>
<dbReference type="PROSITE" id="PS00218">
    <property type="entry name" value="AMINO_ACID_PERMEASE_1"/>
    <property type="match status" value="1"/>
</dbReference>
<feature type="transmembrane region" description="Helical" evidence="6">
    <location>
        <begin position="166"/>
        <end position="188"/>
    </location>
</feature>
<evidence type="ECO:0000313" key="8">
    <source>
        <dbReference type="Proteomes" id="UP000799537"/>
    </source>
</evidence>
<evidence type="ECO:0000256" key="3">
    <source>
        <dbReference type="ARBA" id="ARBA00022692"/>
    </source>
</evidence>
<accession>A0A6A6CKL7</accession>
<dbReference type="InterPro" id="IPR002293">
    <property type="entry name" value="AA/rel_permease1"/>
</dbReference>
<comment type="subcellular location">
    <subcellularLocation>
        <location evidence="1">Membrane</location>
        <topology evidence="1">Multi-pass membrane protein</topology>
    </subcellularLocation>
</comment>
<keyword evidence="5 6" id="KW-0472">Membrane</keyword>
<feature type="transmembrane region" description="Helical" evidence="6">
    <location>
        <begin position="47"/>
        <end position="68"/>
    </location>
</feature>
<keyword evidence="2" id="KW-0813">Transport</keyword>
<feature type="transmembrane region" description="Helical" evidence="6">
    <location>
        <begin position="356"/>
        <end position="380"/>
    </location>
</feature>
<dbReference type="Pfam" id="PF13520">
    <property type="entry name" value="AA_permease_2"/>
    <property type="match status" value="1"/>
</dbReference>
<evidence type="ECO:0000313" key="7">
    <source>
        <dbReference type="EMBL" id="KAF2167695.1"/>
    </source>
</evidence>
<proteinExistence type="predicted"/>
<keyword evidence="8" id="KW-1185">Reference proteome</keyword>
<dbReference type="RefSeq" id="XP_033668584.1">
    <property type="nucleotide sequence ID" value="XM_033816681.1"/>
</dbReference>
<dbReference type="Proteomes" id="UP000799537">
    <property type="component" value="Unassembled WGS sequence"/>
</dbReference>
<dbReference type="PANTHER" id="PTHR45649:SF2">
    <property type="entry name" value="ACID PERMEASE, PUTATIVE-RELATED"/>
    <property type="match status" value="1"/>
</dbReference>
<dbReference type="GeneID" id="54569953"/>
<feature type="transmembrane region" description="Helical" evidence="6">
    <location>
        <begin position="209"/>
        <end position="228"/>
    </location>
</feature>
<feature type="transmembrane region" description="Helical" evidence="6">
    <location>
        <begin position="248"/>
        <end position="269"/>
    </location>
</feature>
<organism evidence="7 8">
    <name type="scientific">Zasmidium cellare ATCC 36951</name>
    <dbReference type="NCBI Taxonomy" id="1080233"/>
    <lineage>
        <taxon>Eukaryota</taxon>
        <taxon>Fungi</taxon>
        <taxon>Dikarya</taxon>
        <taxon>Ascomycota</taxon>
        <taxon>Pezizomycotina</taxon>
        <taxon>Dothideomycetes</taxon>
        <taxon>Dothideomycetidae</taxon>
        <taxon>Mycosphaerellales</taxon>
        <taxon>Mycosphaerellaceae</taxon>
        <taxon>Zasmidium</taxon>
    </lineage>
</organism>
<feature type="transmembrane region" description="Helical" evidence="6">
    <location>
        <begin position="430"/>
        <end position="449"/>
    </location>
</feature>
<feature type="transmembrane region" description="Helical" evidence="6">
    <location>
        <begin position="20"/>
        <end position="41"/>
    </location>
</feature>
<name>A0A6A6CKL7_ZASCE</name>
<feature type="transmembrane region" description="Helical" evidence="6">
    <location>
        <begin position="330"/>
        <end position="350"/>
    </location>
</feature>
<keyword evidence="4 6" id="KW-1133">Transmembrane helix</keyword>
<dbReference type="GO" id="GO:0006865">
    <property type="term" value="P:amino acid transport"/>
    <property type="evidence" value="ECO:0007669"/>
    <property type="project" value="InterPro"/>
</dbReference>
<dbReference type="PANTHER" id="PTHR45649">
    <property type="entry name" value="AMINO-ACID PERMEASE BAT1"/>
    <property type="match status" value="1"/>
</dbReference>
<protein>
    <recommendedName>
        <fullName evidence="9">Amino acid permease/ SLC12A domain-containing protein</fullName>
    </recommendedName>
</protein>
<dbReference type="InterPro" id="IPR004840">
    <property type="entry name" value="Amino_acid_permease_CS"/>
</dbReference>
<dbReference type="PIRSF" id="PIRSF006060">
    <property type="entry name" value="AA_transporter"/>
    <property type="match status" value="1"/>
</dbReference>
<dbReference type="EMBL" id="ML993592">
    <property type="protein sequence ID" value="KAF2167695.1"/>
    <property type="molecule type" value="Genomic_DNA"/>
</dbReference>